<protein>
    <submittedName>
        <fullName evidence="1">Uncharacterized protein</fullName>
    </submittedName>
</protein>
<dbReference type="RefSeq" id="WP_025834558.1">
    <property type="nucleotide sequence ID" value="NZ_FQZN01000028.1"/>
</dbReference>
<evidence type="ECO:0000313" key="1">
    <source>
        <dbReference type="EMBL" id="SHJ44162.1"/>
    </source>
</evidence>
<dbReference type="eggNOG" id="ENOG502ZH3V">
    <property type="taxonomic scope" value="Bacteria"/>
</dbReference>
<dbReference type="Proteomes" id="UP000184192">
    <property type="component" value="Unassembled WGS sequence"/>
</dbReference>
<evidence type="ECO:0000313" key="2">
    <source>
        <dbReference type="Proteomes" id="UP000184192"/>
    </source>
</evidence>
<dbReference type="EMBL" id="FQZN01000028">
    <property type="protein sequence ID" value="SHJ44162.1"/>
    <property type="molecule type" value="Genomic_DNA"/>
</dbReference>
<name>A0A1M6JC20_9BACE</name>
<proteinExistence type="predicted"/>
<organism evidence="1 2">
    <name type="scientific">Bacteroides stercorirosoris</name>
    <dbReference type="NCBI Taxonomy" id="871324"/>
    <lineage>
        <taxon>Bacteria</taxon>
        <taxon>Pseudomonadati</taxon>
        <taxon>Bacteroidota</taxon>
        <taxon>Bacteroidia</taxon>
        <taxon>Bacteroidales</taxon>
        <taxon>Bacteroidaceae</taxon>
        <taxon>Bacteroides</taxon>
    </lineage>
</organism>
<gene>
    <name evidence="1" type="ORF">SAMN05444350_12835</name>
</gene>
<sequence length="127" mass="14019">MKREIILSGAEKGYALSWSAFTRASRAITISMTDETGHRYFTLNKADEGTGHYAYKFLGEGSDTCAGNQLKVSIENSYPEELQTVVSATQIYGSDGRLKGISYTVCAEDYTDANFSDFCLNVVAWLK</sequence>
<dbReference type="AlphaFoldDB" id="A0A1M6JC20"/>
<accession>A0A1M6JC20</accession>
<keyword evidence="2" id="KW-1185">Reference proteome</keyword>
<dbReference type="GeneID" id="92713864"/>
<reference evidence="2" key="1">
    <citation type="submission" date="2016-11" db="EMBL/GenBank/DDBJ databases">
        <authorList>
            <person name="Varghese N."/>
            <person name="Submissions S."/>
        </authorList>
    </citation>
    <scope>NUCLEOTIDE SEQUENCE [LARGE SCALE GENOMIC DNA]</scope>
    <source>
        <strain evidence="2">DSM 26884</strain>
    </source>
</reference>